<evidence type="ECO:0000256" key="5">
    <source>
        <dbReference type="ARBA" id="ARBA00023274"/>
    </source>
</evidence>
<keyword evidence="4 8" id="KW-0689">Ribosomal protein</keyword>
<keyword evidence="5 8" id="KW-0687">Ribonucleoprotein</keyword>
<dbReference type="PANTHER" id="PTHR21011">
    <property type="entry name" value="MITOCHONDRIAL 28S RIBOSOMAL PROTEIN S6"/>
    <property type="match status" value="1"/>
</dbReference>
<reference evidence="9 10" key="1">
    <citation type="journal article" date="2011" name="J. Bacteriol.">
        <title>Complete genome sequence of the industrial strain Bacillus megaterium WSH-002.</title>
        <authorList>
            <person name="Liu L."/>
            <person name="Li Y."/>
            <person name="Zhang J."/>
            <person name="Zou W."/>
            <person name="Zhou Z."/>
            <person name="Liu J."/>
            <person name="Li X."/>
            <person name="Wang L."/>
            <person name="Chen J."/>
        </authorList>
    </citation>
    <scope>NUCLEOTIDE SEQUENCE [LARGE SCALE GENOMIC DNA]</scope>
    <source>
        <strain evidence="9 10">WSH-002</strain>
    </source>
</reference>
<evidence type="ECO:0000256" key="1">
    <source>
        <dbReference type="ARBA" id="ARBA00009512"/>
    </source>
</evidence>
<evidence type="ECO:0000256" key="2">
    <source>
        <dbReference type="ARBA" id="ARBA00022730"/>
    </source>
</evidence>
<dbReference type="InterPro" id="IPR035980">
    <property type="entry name" value="Ribosomal_bS6_sf"/>
</dbReference>
<keyword evidence="2 8" id="KW-0699">rRNA-binding</keyword>
<name>A0A8D3WV93_PRIMW</name>
<organism evidence="9 10">
    <name type="scientific">Priestia megaterium (strain WSH-002)</name>
    <name type="common">Bacillus megaterium</name>
    <dbReference type="NCBI Taxonomy" id="1006007"/>
    <lineage>
        <taxon>Bacteria</taxon>
        <taxon>Bacillati</taxon>
        <taxon>Bacillota</taxon>
        <taxon>Bacilli</taxon>
        <taxon>Bacillales</taxon>
        <taxon>Bacillaceae</taxon>
        <taxon>Priestia</taxon>
    </lineage>
</organism>
<dbReference type="GO" id="GO:1990904">
    <property type="term" value="C:ribonucleoprotein complex"/>
    <property type="evidence" value="ECO:0007669"/>
    <property type="project" value="UniProtKB-KW"/>
</dbReference>
<evidence type="ECO:0000313" key="9">
    <source>
        <dbReference type="EMBL" id="AEN86900.1"/>
    </source>
</evidence>
<evidence type="ECO:0000313" key="10">
    <source>
        <dbReference type="Proteomes" id="UP000001283"/>
    </source>
</evidence>
<gene>
    <name evidence="8 9" type="primary">rpsF</name>
    <name evidence="9" type="ORF">BMWSH_0016</name>
</gene>
<comment type="similarity">
    <text evidence="1 8">Belongs to the bacterial ribosomal protein bS6 family.</text>
</comment>
<dbReference type="Proteomes" id="UP000001283">
    <property type="component" value="Chromosome"/>
</dbReference>
<dbReference type="InterPro" id="IPR020814">
    <property type="entry name" value="Ribosomal_S6_plastid/chlpt"/>
</dbReference>
<dbReference type="EMBL" id="CP003017">
    <property type="protein sequence ID" value="AEN86900.1"/>
    <property type="molecule type" value="Genomic_DNA"/>
</dbReference>
<dbReference type="NCBIfam" id="TIGR00166">
    <property type="entry name" value="S6"/>
    <property type="match status" value="1"/>
</dbReference>
<dbReference type="FunFam" id="3.30.70.60:FF:000002">
    <property type="entry name" value="30S ribosomal protein S6"/>
    <property type="match status" value="1"/>
</dbReference>
<dbReference type="InterPro" id="IPR000529">
    <property type="entry name" value="Ribosomal_bS6"/>
</dbReference>
<dbReference type="HAMAP" id="MF_00360">
    <property type="entry name" value="Ribosomal_bS6"/>
    <property type="match status" value="1"/>
</dbReference>
<dbReference type="PROSITE" id="PS01048">
    <property type="entry name" value="RIBOSOMAL_S6"/>
    <property type="match status" value="1"/>
</dbReference>
<dbReference type="SUPFAM" id="SSF54995">
    <property type="entry name" value="Ribosomal protein S6"/>
    <property type="match status" value="1"/>
</dbReference>
<protein>
    <recommendedName>
        <fullName evidence="7 8">Small ribosomal subunit protein bS6</fullName>
    </recommendedName>
</protein>
<dbReference type="CDD" id="cd00473">
    <property type="entry name" value="bS6"/>
    <property type="match status" value="1"/>
</dbReference>
<dbReference type="PANTHER" id="PTHR21011:SF1">
    <property type="entry name" value="SMALL RIBOSOMAL SUBUNIT PROTEIN BS6M"/>
    <property type="match status" value="1"/>
</dbReference>
<dbReference type="GO" id="GO:0005737">
    <property type="term" value="C:cytoplasm"/>
    <property type="evidence" value="ECO:0007669"/>
    <property type="project" value="UniProtKB-ARBA"/>
</dbReference>
<evidence type="ECO:0000256" key="6">
    <source>
        <dbReference type="ARBA" id="ARBA00035104"/>
    </source>
</evidence>
<evidence type="ECO:0000256" key="4">
    <source>
        <dbReference type="ARBA" id="ARBA00022980"/>
    </source>
</evidence>
<proteinExistence type="inferred from homology"/>
<dbReference type="AlphaFoldDB" id="A0A8D3WV93"/>
<accession>A0A8D3WV93</accession>
<sequence length="111" mass="12839">MLLARFGPLDQKEVTVMRKYEVMYIIRPSIDDEAKKALVERFNGVLTDNGAEIANVKEWGKRRLAYEINDFRDGYYMILDVAATSEAVSEFDRLAKINEDIIRHIVVKQEA</sequence>
<dbReference type="Pfam" id="PF01250">
    <property type="entry name" value="Ribosomal_S6"/>
    <property type="match status" value="1"/>
</dbReference>
<dbReference type="InterPro" id="IPR014717">
    <property type="entry name" value="Transl_elong_EF1B/ribsomal_bS6"/>
</dbReference>
<comment type="function">
    <text evidence="6 8">Binds together with bS18 to 16S ribosomal RNA.</text>
</comment>
<evidence type="ECO:0000256" key="3">
    <source>
        <dbReference type="ARBA" id="ARBA00022884"/>
    </source>
</evidence>
<dbReference type="GO" id="GO:0005840">
    <property type="term" value="C:ribosome"/>
    <property type="evidence" value="ECO:0007669"/>
    <property type="project" value="UniProtKB-KW"/>
</dbReference>
<evidence type="ECO:0000256" key="7">
    <source>
        <dbReference type="ARBA" id="ARBA00035294"/>
    </source>
</evidence>
<dbReference type="KEGG" id="bmh:BMWSH_0016"/>
<evidence type="ECO:0000256" key="8">
    <source>
        <dbReference type="HAMAP-Rule" id="MF_00360"/>
    </source>
</evidence>
<dbReference type="GO" id="GO:0006412">
    <property type="term" value="P:translation"/>
    <property type="evidence" value="ECO:0007669"/>
    <property type="project" value="UniProtKB-UniRule"/>
</dbReference>
<dbReference type="InterPro" id="IPR020815">
    <property type="entry name" value="Ribosomal_bS6_CS"/>
</dbReference>
<dbReference type="GO" id="GO:0070181">
    <property type="term" value="F:small ribosomal subunit rRNA binding"/>
    <property type="evidence" value="ECO:0007669"/>
    <property type="project" value="TreeGrafter"/>
</dbReference>
<dbReference type="Gene3D" id="3.30.70.60">
    <property type="match status" value="1"/>
</dbReference>
<dbReference type="GO" id="GO:0003735">
    <property type="term" value="F:structural constituent of ribosome"/>
    <property type="evidence" value="ECO:0007669"/>
    <property type="project" value="InterPro"/>
</dbReference>
<keyword evidence="3 8" id="KW-0694">RNA-binding</keyword>